<dbReference type="EMBL" id="CP007481">
    <property type="protein sequence ID" value="AHX11459.1"/>
    <property type="molecule type" value="Genomic_DNA"/>
</dbReference>
<organism evidence="2 3">
    <name type="scientific">Neorickettsia helminthoeca str. Oregon</name>
    <dbReference type="NCBI Taxonomy" id="1286528"/>
    <lineage>
        <taxon>Bacteria</taxon>
        <taxon>Pseudomonadati</taxon>
        <taxon>Pseudomonadota</taxon>
        <taxon>Alphaproteobacteria</taxon>
        <taxon>Rickettsiales</taxon>
        <taxon>Anaplasmataceae</taxon>
        <taxon>Neorickettsia</taxon>
    </lineage>
</organism>
<evidence type="ECO:0000256" key="1">
    <source>
        <dbReference type="SAM" id="MobiDB-lite"/>
    </source>
</evidence>
<sequence>MYYEISAVIKSKEAKMQMRKVYKIEKCINGVVRQKNAKNWEFAVGVPYSTDEHLLIVANNTTPEALNYAGLPVRAILQKAYDIFGGPVSMLMYDGENVALFTNSQSSFSLLSKTCHYTNYRVLRGVLNTTLSGTLYIPLWEDGRYRVEQFDKADLKVSKLANGFRMDVLNIKDLKDRDITRKYSLPGIKMAFDSGEEYRFFIGEYGLFEHSGTYYNFSDTRNKFRKPSNFDDLVAMLEASSLHAFRDECFASKRNEILSSSSKCPGSQDSSFNITPETLPNTTLDTSSAPDAPAKAGCCIM</sequence>
<proteinExistence type="predicted"/>
<reference evidence="2 3" key="1">
    <citation type="submission" date="2014-03" db="EMBL/GenBank/DDBJ databases">
        <title>Sequencing and Comparison of Genomes and Transcriptome Profiles of Human Ehrlichiosis Agents.</title>
        <authorList>
            <person name="Lin M."/>
            <person name="Daugherty S.C."/>
            <person name="Nagaraj S."/>
            <person name="Cheng Z."/>
            <person name="Xiong Q."/>
            <person name="Lin F.-Y."/>
            <person name="Sengamalay N."/>
            <person name="Ott S."/>
            <person name="Godinez A."/>
            <person name="Tallon L.J."/>
            <person name="Sadzewicz L."/>
            <person name="Fraser C.M."/>
            <person name="Dunning Hotopp J.C."/>
            <person name="Rikihisa Y."/>
        </authorList>
    </citation>
    <scope>NUCLEOTIDE SEQUENCE [LARGE SCALE GENOMIC DNA]</scope>
    <source>
        <strain evidence="2 3">Oregon</strain>
    </source>
</reference>
<evidence type="ECO:0000313" key="3">
    <source>
        <dbReference type="Proteomes" id="UP000023755"/>
    </source>
</evidence>
<dbReference type="KEGG" id="nhm:NHE_0518"/>
<name>X5HK74_9RICK</name>
<dbReference type="HOGENOM" id="CLU_923864_0_0_5"/>
<protein>
    <submittedName>
        <fullName evidence="2">Uncharacterized protein</fullName>
    </submittedName>
</protein>
<dbReference type="RefSeq" id="WP_038559564.1">
    <property type="nucleotide sequence ID" value="NZ_CP007481.1"/>
</dbReference>
<evidence type="ECO:0000313" key="2">
    <source>
        <dbReference type="EMBL" id="AHX11459.1"/>
    </source>
</evidence>
<accession>X5HK74</accession>
<feature type="compositionally biased region" description="Polar residues" evidence="1">
    <location>
        <begin position="260"/>
        <end position="289"/>
    </location>
</feature>
<keyword evidence="3" id="KW-1185">Reference proteome</keyword>
<dbReference type="Proteomes" id="UP000023755">
    <property type="component" value="Chromosome"/>
</dbReference>
<dbReference type="AlphaFoldDB" id="X5HK74"/>
<feature type="region of interest" description="Disordered" evidence="1">
    <location>
        <begin position="260"/>
        <end position="296"/>
    </location>
</feature>
<gene>
    <name evidence="2" type="ORF">NHE_0518</name>
</gene>